<dbReference type="OrthoDB" id="25391at2759"/>
<feature type="compositionally biased region" description="Basic and acidic residues" evidence="4">
    <location>
        <begin position="184"/>
        <end position="196"/>
    </location>
</feature>
<feature type="compositionally biased region" description="Polar residues" evidence="4">
    <location>
        <begin position="12"/>
        <end position="23"/>
    </location>
</feature>
<keyword evidence="2" id="KW-0805">Transcription regulation</keyword>
<keyword evidence="3" id="KW-0804">Transcription</keyword>
<name>A0A0J9X8X7_GEOCN</name>
<dbReference type="STRING" id="1173061.A0A0J9X8X7"/>
<feature type="region of interest" description="Disordered" evidence="4">
    <location>
        <begin position="85"/>
        <end position="196"/>
    </location>
</feature>
<dbReference type="InterPro" id="IPR040168">
    <property type="entry name" value="Not2/3/5"/>
</dbReference>
<evidence type="ECO:0000256" key="2">
    <source>
        <dbReference type="ARBA" id="ARBA00023015"/>
    </source>
</evidence>
<proteinExistence type="inferred from homology"/>
<feature type="compositionally biased region" description="Low complexity" evidence="4">
    <location>
        <begin position="85"/>
        <end position="109"/>
    </location>
</feature>
<dbReference type="PANTHER" id="PTHR23326">
    <property type="entry name" value="CCR4 NOT-RELATED"/>
    <property type="match status" value="1"/>
</dbReference>
<dbReference type="InterPro" id="IPR007282">
    <property type="entry name" value="NOT2/3/5_C"/>
</dbReference>
<comment type="similarity">
    <text evidence="1">Belongs to the CNOT2/3/5 family.</text>
</comment>
<feature type="compositionally biased region" description="Low complexity" evidence="4">
    <location>
        <begin position="133"/>
        <end position="148"/>
    </location>
</feature>
<reference evidence="6" key="1">
    <citation type="submission" date="2014-03" db="EMBL/GenBank/DDBJ databases">
        <authorList>
            <person name="Casaregola S."/>
        </authorList>
    </citation>
    <scope>NUCLEOTIDE SEQUENCE [LARGE SCALE GENOMIC DNA]</scope>
    <source>
        <strain evidence="6">CLIB 918</strain>
    </source>
</reference>
<evidence type="ECO:0000313" key="7">
    <source>
        <dbReference type="Proteomes" id="UP000242525"/>
    </source>
</evidence>
<feature type="compositionally biased region" description="Polar residues" evidence="4">
    <location>
        <begin position="110"/>
        <end position="128"/>
    </location>
</feature>
<dbReference type="EMBL" id="CCBN010000006">
    <property type="protein sequence ID" value="CDO53920.1"/>
    <property type="molecule type" value="Genomic_DNA"/>
</dbReference>
<dbReference type="Proteomes" id="UP000242525">
    <property type="component" value="Unassembled WGS sequence"/>
</dbReference>
<feature type="domain" description="NOT2/NOT3/NOT5 C-terminal" evidence="5">
    <location>
        <begin position="239"/>
        <end position="357"/>
    </location>
</feature>
<dbReference type="Pfam" id="PF04153">
    <property type="entry name" value="NOT2_3_5_C"/>
    <property type="match status" value="1"/>
</dbReference>
<keyword evidence="7" id="KW-1185">Reference proteome</keyword>
<sequence>MPARSQVGRIAGQNNNGVLWDTPSSNLARPQSFAQAAVRDINGTSVGNSMVNMGYNLQQQQQVNSLDPSEFPALGAAVGSHFLQQPSQLQQQPQQQSQQQPQPTQQQQQNFSQVAQGSLFSRMDNSSPAPAEATSISNNTSSSSRTASGPPGLAPSKASSQAVGGSRSSEAKKDDFPTLSDASVKSDPKQHETDMDKFGMNGLQGVIRMENNDQTAVAIGNDLTSLGLDVSQNGSWITKSFASPWIEASRFKPEPSFKLPSCYDVPSAVSQQTKVQNFSEETLFYIFYTMPRDAMQEAAAVELTNRNWRYHKELRMWLTKDPMSEPIQQSGQAERGIYIFFDPHSWEKVKKEYYLFYPAIA</sequence>
<protein>
    <submittedName>
        <fullName evidence="6">Similar to Saccharomyces cerevisiae YDL165W CDC36 Component of the CCR4-NOT complex</fullName>
    </submittedName>
</protein>
<comment type="caution">
    <text evidence="6">The sequence shown here is derived from an EMBL/GenBank/DDBJ whole genome shotgun (WGS) entry which is preliminary data.</text>
</comment>
<evidence type="ECO:0000313" key="6">
    <source>
        <dbReference type="EMBL" id="CDO53920.1"/>
    </source>
</evidence>
<feature type="region of interest" description="Disordered" evidence="4">
    <location>
        <begin position="1"/>
        <end position="23"/>
    </location>
</feature>
<gene>
    <name evidence="6" type="ORF">BN980_GECA06s01836g</name>
</gene>
<evidence type="ECO:0000256" key="1">
    <source>
        <dbReference type="ARBA" id="ARBA00007682"/>
    </source>
</evidence>
<organism evidence="6 7">
    <name type="scientific">Geotrichum candidum</name>
    <name type="common">Oospora lactis</name>
    <name type="synonym">Dipodascus geotrichum</name>
    <dbReference type="NCBI Taxonomy" id="1173061"/>
    <lineage>
        <taxon>Eukaryota</taxon>
        <taxon>Fungi</taxon>
        <taxon>Dikarya</taxon>
        <taxon>Ascomycota</taxon>
        <taxon>Saccharomycotina</taxon>
        <taxon>Dipodascomycetes</taxon>
        <taxon>Dipodascales</taxon>
        <taxon>Dipodascaceae</taxon>
        <taxon>Geotrichum</taxon>
    </lineage>
</organism>
<dbReference type="GO" id="GO:0006355">
    <property type="term" value="P:regulation of DNA-templated transcription"/>
    <property type="evidence" value="ECO:0007669"/>
    <property type="project" value="InterPro"/>
</dbReference>
<accession>A0A0J9X8X7</accession>
<dbReference type="GO" id="GO:0000289">
    <property type="term" value="P:nuclear-transcribed mRNA poly(A) tail shortening"/>
    <property type="evidence" value="ECO:0007669"/>
    <property type="project" value="UniProtKB-ARBA"/>
</dbReference>
<evidence type="ECO:0000256" key="4">
    <source>
        <dbReference type="SAM" id="MobiDB-lite"/>
    </source>
</evidence>
<dbReference type="InterPro" id="IPR038635">
    <property type="entry name" value="CCR4-NOT_su2/3/5_C_sf"/>
</dbReference>
<dbReference type="GO" id="GO:0030015">
    <property type="term" value="C:CCR4-NOT core complex"/>
    <property type="evidence" value="ECO:0007669"/>
    <property type="project" value="InterPro"/>
</dbReference>
<evidence type="ECO:0000259" key="5">
    <source>
        <dbReference type="Pfam" id="PF04153"/>
    </source>
</evidence>
<evidence type="ECO:0000256" key="3">
    <source>
        <dbReference type="ARBA" id="ARBA00023163"/>
    </source>
</evidence>
<dbReference type="AlphaFoldDB" id="A0A0J9X8X7"/>
<dbReference type="Gene3D" id="2.30.30.1020">
    <property type="entry name" value="CCR4-NOT complex subunit 2/3/5, C-terminal domain"/>
    <property type="match status" value="1"/>
</dbReference>
<feature type="compositionally biased region" description="Polar residues" evidence="4">
    <location>
        <begin position="157"/>
        <end position="168"/>
    </location>
</feature>